<evidence type="ECO:0000256" key="7">
    <source>
        <dbReference type="ARBA" id="ARBA00022840"/>
    </source>
</evidence>
<keyword evidence="5 12" id="KW-0378">Hydrolase</keyword>
<sequence>MSTLINPHDAELEEAILSACMMEREAMPLIADKLRPEMFYEEKNLEIYAALQAMYRAGKSIDLITVRDELGARGKLDAVGGPFALTRISGQVASSAHLEYHVLILRQKFVRREMRLGFHKLLASATDETIDIADTLVDAHALLDRLENECGTTDHLRSMDQLMEDTFAQVEMRVASSKNGITGVPTGFTDLDTLTSGWQCGDLVVIAARPSVGKTAFALHLARSAAMAGHHVAVYSLEMQGERLGDRWLLAATPDVSPQHLKSGQLTPEELRQIRNATAELARLPIHIDDHPVTSMDRVRSSARMLQSKGNCDMVILDYLQLCDMKSDQSNRNREQEVAQASRKAKLLAKELNIPVLLLSQLNRESAGRPGHRPELSDLRESGAIEQDADMVMLLYRPAICGQTIDRKSKYPAEGLGVVIVAKHRNGETGDVYFHHNPSLTKMGDYVPPMEWLMQNAK</sequence>
<evidence type="ECO:0000256" key="5">
    <source>
        <dbReference type="ARBA" id="ARBA00022801"/>
    </source>
</evidence>
<dbReference type="SUPFAM" id="SSF52540">
    <property type="entry name" value="P-loop containing nucleoside triphosphate hydrolases"/>
    <property type="match status" value="1"/>
</dbReference>
<name>A0A412Y3R1_9BACE</name>
<dbReference type="InterPro" id="IPR027417">
    <property type="entry name" value="P-loop_NTPase"/>
</dbReference>
<keyword evidence="7 12" id="KW-0067">ATP-binding</keyword>
<evidence type="ECO:0000256" key="2">
    <source>
        <dbReference type="ARBA" id="ARBA00022515"/>
    </source>
</evidence>
<proteinExistence type="inferred from homology"/>
<dbReference type="SUPFAM" id="SSF48024">
    <property type="entry name" value="N-terminal domain of DnaB helicase"/>
    <property type="match status" value="1"/>
</dbReference>
<evidence type="ECO:0000256" key="1">
    <source>
        <dbReference type="ARBA" id="ARBA00008428"/>
    </source>
</evidence>
<evidence type="ECO:0000256" key="3">
    <source>
        <dbReference type="ARBA" id="ARBA00022705"/>
    </source>
</evidence>
<dbReference type="PROSITE" id="PS51199">
    <property type="entry name" value="SF4_HELICASE"/>
    <property type="match status" value="1"/>
</dbReference>
<dbReference type="EC" id="5.6.2.3" evidence="11 12"/>
<comment type="function">
    <text evidence="12">The main replicative DNA helicase, it participates in initiation and elongation during chromosome replication. Travels ahead of the DNA replisome, separating dsDNA into templates for DNA synthesis. A processive ATP-dependent 5'-3' DNA helicase it has DNA-dependent ATPase activity.</text>
</comment>
<dbReference type="PANTHER" id="PTHR30153:SF2">
    <property type="entry name" value="REPLICATIVE DNA HELICASE"/>
    <property type="match status" value="1"/>
</dbReference>
<keyword evidence="3 12" id="KW-0235">DNA replication</keyword>
<dbReference type="InterPro" id="IPR007694">
    <property type="entry name" value="DNA_helicase_DnaB-like_C"/>
</dbReference>
<evidence type="ECO:0000313" key="14">
    <source>
        <dbReference type="EMBL" id="RGV52024.1"/>
    </source>
</evidence>
<gene>
    <name evidence="14" type="primary">dnaB</name>
    <name evidence="14" type="ORF">DWW10_15235</name>
</gene>
<dbReference type="InterPro" id="IPR016136">
    <property type="entry name" value="DNA_helicase_N/primase_C"/>
</dbReference>
<keyword evidence="8 12" id="KW-0238">DNA-binding</keyword>
<keyword evidence="6 12" id="KW-0347">Helicase</keyword>
<dbReference type="Gene3D" id="1.10.860.10">
    <property type="entry name" value="DNAb Helicase, Chain A"/>
    <property type="match status" value="1"/>
</dbReference>
<evidence type="ECO:0000256" key="9">
    <source>
        <dbReference type="ARBA" id="ARBA00023235"/>
    </source>
</evidence>
<evidence type="ECO:0000256" key="8">
    <source>
        <dbReference type="ARBA" id="ARBA00023125"/>
    </source>
</evidence>
<dbReference type="InterPro" id="IPR036185">
    <property type="entry name" value="DNA_heli_DnaB-like_N_sf"/>
</dbReference>
<dbReference type="Pfam" id="PF03796">
    <property type="entry name" value="DnaB_C"/>
    <property type="match status" value="1"/>
</dbReference>
<protein>
    <recommendedName>
        <fullName evidence="11 12">Replicative DNA helicase</fullName>
        <ecNumber evidence="11 12">5.6.2.3</ecNumber>
    </recommendedName>
</protein>
<dbReference type="GO" id="GO:1990077">
    <property type="term" value="C:primosome complex"/>
    <property type="evidence" value="ECO:0007669"/>
    <property type="project" value="UniProtKB-UniRule"/>
</dbReference>
<evidence type="ECO:0000256" key="11">
    <source>
        <dbReference type="NCBIfam" id="TIGR00665"/>
    </source>
</evidence>
<feature type="domain" description="SF4 helicase" evidence="13">
    <location>
        <begin position="177"/>
        <end position="450"/>
    </location>
</feature>
<dbReference type="Proteomes" id="UP000283850">
    <property type="component" value="Unassembled WGS sequence"/>
</dbReference>
<dbReference type="Pfam" id="PF00772">
    <property type="entry name" value="DnaB"/>
    <property type="match status" value="1"/>
</dbReference>
<accession>A0A412Y3R1</accession>
<evidence type="ECO:0000313" key="15">
    <source>
        <dbReference type="Proteomes" id="UP000283850"/>
    </source>
</evidence>
<comment type="caution">
    <text evidence="14">The sequence shown here is derived from an EMBL/GenBank/DDBJ whole genome shotgun (WGS) entry which is preliminary data.</text>
</comment>
<dbReference type="GO" id="GO:0003677">
    <property type="term" value="F:DNA binding"/>
    <property type="evidence" value="ECO:0007669"/>
    <property type="project" value="UniProtKB-UniRule"/>
</dbReference>
<dbReference type="InterPro" id="IPR007692">
    <property type="entry name" value="DNA_helicase_DnaB"/>
</dbReference>
<dbReference type="GO" id="GO:0006269">
    <property type="term" value="P:DNA replication, synthesis of primer"/>
    <property type="evidence" value="ECO:0007669"/>
    <property type="project" value="UniProtKB-UniRule"/>
</dbReference>
<evidence type="ECO:0000259" key="13">
    <source>
        <dbReference type="PROSITE" id="PS51199"/>
    </source>
</evidence>
<dbReference type="GO" id="GO:0005524">
    <property type="term" value="F:ATP binding"/>
    <property type="evidence" value="ECO:0007669"/>
    <property type="project" value="UniProtKB-UniRule"/>
</dbReference>
<keyword evidence="9" id="KW-0413">Isomerase</keyword>
<dbReference type="GO" id="GO:0043139">
    <property type="term" value="F:5'-3' DNA helicase activity"/>
    <property type="evidence" value="ECO:0007669"/>
    <property type="project" value="UniProtKB-EC"/>
</dbReference>
<dbReference type="InterPro" id="IPR007693">
    <property type="entry name" value="DNA_helicase_DnaB-like_N"/>
</dbReference>
<comment type="similarity">
    <text evidence="1 12">Belongs to the helicase family. DnaB subfamily.</text>
</comment>
<dbReference type="Gene3D" id="3.40.50.300">
    <property type="entry name" value="P-loop containing nucleotide triphosphate hydrolases"/>
    <property type="match status" value="1"/>
</dbReference>
<keyword evidence="4 12" id="KW-0547">Nucleotide-binding</keyword>
<dbReference type="RefSeq" id="WP_118421756.1">
    <property type="nucleotide sequence ID" value="NZ_QRZF01000010.1"/>
</dbReference>
<organism evidence="14 15">
    <name type="scientific">Bacteroides intestinalis</name>
    <dbReference type="NCBI Taxonomy" id="329854"/>
    <lineage>
        <taxon>Bacteria</taxon>
        <taxon>Pseudomonadati</taxon>
        <taxon>Bacteroidota</taxon>
        <taxon>Bacteroidia</taxon>
        <taxon>Bacteroidales</taxon>
        <taxon>Bacteroidaceae</taxon>
        <taxon>Bacteroides</taxon>
    </lineage>
</organism>
<dbReference type="NCBIfam" id="TIGR00665">
    <property type="entry name" value="DnaB"/>
    <property type="match status" value="1"/>
</dbReference>
<dbReference type="GO" id="GO:0016887">
    <property type="term" value="F:ATP hydrolysis activity"/>
    <property type="evidence" value="ECO:0007669"/>
    <property type="project" value="RHEA"/>
</dbReference>
<dbReference type="AlphaFoldDB" id="A0A412Y3R1"/>
<evidence type="ECO:0000256" key="4">
    <source>
        <dbReference type="ARBA" id="ARBA00022741"/>
    </source>
</evidence>
<reference evidence="14 15" key="1">
    <citation type="submission" date="2018-08" db="EMBL/GenBank/DDBJ databases">
        <title>A genome reference for cultivated species of the human gut microbiota.</title>
        <authorList>
            <person name="Zou Y."/>
            <person name="Xue W."/>
            <person name="Luo G."/>
        </authorList>
    </citation>
    <scope>NUCLEOTIDE SEQUENCE [LARGE SCALE GENOMIC DNA]</scope>
    <source>
        <strain evidence="14 15">AF14-32</strain>
    </source>
</reference>
<dbReference type="GO" id="GO:0005829">
    <property type="term" value="C:cytosol"/>
    <property type="evidence" value="ECO:0007669"/>
    <property type="project" value="TreeGrafter"/>
</dbReference>
<dbReference type="EMBL" id="QRZF01000010">
    <property type="protein sequence ID" value="RGV52024.1"/>
    <property type="molecule type" value="Genomic_DNA"/>
</dbReference>
<dbReference type="PANTHER" id="PTHR30153">
    <property type="entry name" value="REPLICATIVE DNA HELICASE DNAB"/>
    <property type="match status" value="1"/>
</dbReference>
<dbReference type="CDD" id="cd00984">
    <property type="entry name" value="DnaB_C"/>
    <property type="match status" value="1"/>
</dbReference>
<evidence type="ECO:0000256" key="6">
    <source>
        <dbReference type="ARBA" id="ARBA00022806"/>
    </source>
</evidence>
<evidence type="ECO:0000256" key="10">
    <source>
        <dbReference type="ARBA" id="ARBA00048954"/>
    </source>
</evidence>
<comment type="catalytic activity">
    <reaction evidence="10 12">
        <text>ATP + H2O = ADP + phosphate + H(+)</text>
        <dbReference type="Rhea" id="RHEA:13065"/>
        <dbReference type="ChEBI" id="CHEBI:15377"/>
        <dbReference type="ChEBI" id="CHEBI:15378"/>
        <dbReference type="ChEBI" id="CHEBI:30616"/>
        <dbReference type="ChEBI" id="CHEBI:43474"/>
        <dbReference type="ChEBI" id="CHEBI:456216"/>
        <dbReference type="EC" id="5.6.2.3"/>
    </reaction>
</comment>
<evidence type="ECO:0000256" key="12">
    <source>
        <dbReference type="RuleBase" id="RU362085"/>
    </source>
</evidence>
<keyword evidence="2 12" id="KW-0639">Primosome</keyword>